<organism evidence="1 2">
    <name type="scientific">Brachionus plicatilis</name>
    <name type="common">Marine rotifer</name>
    <name type="synonym">Brachionus muelleri</name>
    <dbReference type="NCBI Taxonomy" id="10195"/>
    <lineage>
        <taxon>Eukaryota</taxon>
        <taxon>Metazoa</taxon>
        <taxon>Spiralia</taxon>
        <taxon>Gnathifera</taxon>
        <taxon>Rotifera</taxon>
        <taxon>Eurotatoria</taxon>
        <taxon>Monogononta</taxon>
        <taxon>Pseudotrocha</taxon>
        <taxon>Ploima</taxon>
        <taxon>Brachionidae</taxon>
        <taxon>Brachionus</taxon>
    </lineage>
</organism>
<reference evidence="1 2" key="1">
    <citation type="journal article" date="2018" name="Sci. Rep.">
        <title>Genomic signatures of local adaptation to the degree of environmental predictability in rotifers.</title>
        <authorList>
            <person name="Franch-Gras L."/>
            <person name="Hahn C."/>
            <person name="Garcia-Roger E.M."/>
            <person name="Carmona M.J."/>
            <person name="Serra M."/>
            <person name="Gomez A."/>
        </authorList>
    </citation>
    <scope>NUCLEOTIDE SEQUENCE [LARGE SCALE GENOMIC DNA]</scope>
    <source>
        <strain evidence="1">HYR1</strain>
    </source>
</reference>
<evidence type="ECO:0000313" key="1">
    <source>
        <dbReference type="EMBL" id="RMZ98912.1"/>
    </source>
</evidence>
<proteinExistence type="predicted"/>
<dbReference type="Proteomes" id="UP000276133">
    <property type="component" value="Unassembled WGS sequence"/>
</dbReference>
<sequence>MRSFGDLVSFSNLLNDFGLDLHSKELYLKLSKSIISAKVRKLIPKNRPKVPPMLPTNPSQLMLLFSVISVCFKYS</sequence>
<gene>
    <name evidence="1" type="ORF">BpHYR1_025500</name>
</gene>
<dbReference type="AlphaFoldDB" id="A0A3M7PIM9"/>
<accession>A0A3M7PIM9</accession>
<evidence type="ECO:0000313" key="2">
    <source>
        <dbReference type="Proteomes" id="UP000276133"/>
    </source>
</evidence>
<protein>
    <submittedName>
        <fullName evidence="1">Uncharacterized protein</fullName>
    </submittedName>
</protein>
<comment type="caution">
    <text evidence="1">The sequence shown here is derived from an EMBL/GenBank/DDBJ whole genome shotgun (WGS) entry which is preliminary data.</text>
</comment>
<name>A0A3M7PIM9_BRAPC</name>
<dbReference type="EMBL" id="REGN01010494">
    <property type="protein sequence ID" value="RMZ98912.1"/>
    <property type="molecule type" value="Genomic_DNA"/>
</dbReference>
<keyword evidence="2" id="KW-1185">Reference proteome</keyword>